<feature type="region of interest" description="Disordered" evidence="1">
    <location>
        <begin position="1"/>
        <end position="20"/>
    </location>
</feature>
<evidence type="ECO:0000313" key="3">
    <source>
        <dbReference type="EMBL" id="KAK1771221.1"/>
    </source>
</evidence>
<dbReference type="Proteomes" id="UP001244011">
    <property type="component" value="Unassembled WGS sequence"/>
</dbReference>
<accession>A0AAJ0FK38</accession>
<keyword evidence="4" id="KW-1185">Reference proteome</keyword>
<protein>
    <submittedName>
        <fullName evidence="3">FAD dependent oxidoreductase-domain-containing protein</fullName>
    </submittedName>
</protein>
<gene>
    <name evidence="3" type="ORF">QBC33DRAFT_236878</name>
</gene>
<dbReference type="PANTHER" id="PTHR13847:SF129">
    <property type="entry name" value="FAD DEPENDENT OXIDOREDUCTASE"/>
    <property type="match status" value="1"/>
</dbReference>
<dbReference type="InterPro" id="IPR036188">
    <property type="entry name" value="FAD/NAD-bd_sf"/>
</dbReference>
<evidence type="ECO:0000313" key="4">
    <source>
        <dbReference type="Proteomes" id="UP001244011"/>
    </source>
</evidence>
<dbReference type="RefSeq" id="XP_060287434.1">
    <property type="nucleotide sequence ID" value="XM_060422884.1"/>
</dbReference>
<dbReference type="Pfam" id="PF01266">
    <property type="entry name" value="DAO"/>
    <property type="match status" value="1"/>
</dbReference>
<dbReference type="Gene3D" id="3.30.9.10">
    <property type="entry name" value="D-Amino Acid Oxidase, subunit A, domain 2"/>
    <property type="match status" value="1"/>
</dbReference>
<name>A0AAJ0FK38_9PEZI</name>
<evidence type="ECO:0000259" key="2">
    <source>
        <dbReference type="Pfam" id="PF01266"/>
    </source>
</evidence>
<dbReference type="PANTHER" id="PTHR13847">
    <property type="entry name" value="SARCOSINE DEHYDROGENASE-RELATED"/>
    <property type="match status" value="1"/>
</dbReference>
<proteinExistence type="predicted"/>
<dbReference type="SUPFAM" id="SSF51905">
    <property type="entry name" value="FAD/NAD(P)-binding domain"/>
    <property type="match status" value="1"/>
</dbReference>
<feature type="domain" description="FAD dependent oxidoreductase" evidence="2">
    <location>
        <begin position="45"/>
        <end position="460"/>
    </location>
</feature>
<dbReference type="GO" id="GO:0005737">
    <property type="term" value="C:cytoplasm"/>
    <property type="evidence" value="ECO:0007669"/>
    <property type="project" value="TreeGrafter"/>
</dbReference>
<feature type="region of interest" description="Disordered" evidence="1">
    <location>
        <begin position="374"/>
        <end position="396"/>
    </location>
</feature>
<evidence type="ECO:0000256" key="1">
    <source>
        <dbReference type="SAM" id="MobiDB-lite"/>
    </source>
</evidence>
<feature type="compositionally biased region" description="Polar residues" evidence="1">
    <location>
        <begin position="232"/>
        <end position="244"/>
    </location>
</feature>
<sequence length="518" mass="55661">MTIRQVIDGQSGLPVPNSTKSYWHKEPSEKLLGHRTTADLPETADIVVVGSGITGAFAAHFLKHGKASGSKVVMLEAREACWGATGRNGGHCQPIVYASAPAVAAFELETYLFLKNFVQENNIPCDWVTLTGVHTFLTEDIFELATAAVENLEKRHPELAAQVEVVRPSDSGSGGEGATLASLRVPNAKGAIVQKNAAALWPYKLVAWVLEQLLDKFPAEGFNLQTNTPVTRLQRQESGSSTDSPDSHGWILTTPRGRITAQTVLLCTNAYTSRLLPAFTDLIVPTRGQIAALIPPKGPGGEKEGAPAKLDHSYVFVGNQPKSASNRDDYLVQRPIPAGELIFGGGRQCAKGLAVGEWRDDDIEEPVSRWLRGQLSPPLDLAPGHPATDHSGPHGDEDKLLEASFEWTGIMGYSRDHSPWVGAVPESLGGGGAQGGLWICGGYTGHGMPAAALCARAVIQQIVDCDIEGSYWAALPVEFRLTDERLQSARSRFGEVSEMQKQGLVEMLSEFLSSSKEA</sequence>
<dbReference type="AlphaFoldDB" id="A0AAJ0FK38"/>
<reference evidence="3" key="1">
    <citation type="submission" date="2023-06" db="EMBL/GenBank/DDBJ databases">
        <title>Genome-scale phylogeny and comparative genomics of the fungal order Sordariales.</title>
        <authorList>
            <consortium name="Lawrence Berkeley National Laboratory"/>
            <person name="Hensen N."/>
            <person name="Bonometti L."/>
            <person name="Westerberg I."/>
            <person name="Brannstrom I.O."/>
            <person name="Guillou S."/>
            <person name="Cros-Aarteil S."/>
            <person name="Calhoun S."/>
            <person name="Haridas S."/>
            <person name="Kuo A."/>
            <person name="Mondo S."/>
            <person name="Pangilinan J."/>
            <person name="Riley R."/>
            <person name="Labutti K."/>
            <person name="Andreopoulos B."/>
            <person name="Lipzen A."/>
            <person name="Chen C."/>
            <person name="Yanf M."/>
            <person name="Daum C."/>
            <person name="Ng V."/>
            <person name="Clum A."/>
            <person name="Steindorff A."/>
            <person name="Ohm R."/>
            <person name="Martin F."/>
            <person name="Silar P."/>
            <person name="Natvig D."/>
            <person name="Lalanne C."/>
            <person name="Gautier V."/>
            <person name="Ament-Velasquez S.L."/>
            <person name="Kruys A."/>
            <person name="Hutchinson M.I."/>
            <person name="Powell A.J."/>
            <person name="Barry K."/>
            <person name="Miller A.N."/>
            <person name="Grigoriev I.V."/>
            <person name="Debuchy R."/>
            <person name="Gladieux P."/>
            <person name="Thoren M.H."/>
            <person name="Johannesson H."/>
        </authorList>
    </citation>
    <scope>NUCLEOTIDE SEQUENCE</scope>
    <source>
        <strain evidence="3">8032-3</strain>
    </source>
</reference>
<dbReference type="EMBL" id="MU838999">
    <property type="protein sequence ID" value="KAK1771221.1"/>
    <property type="molecule type" value="Genomic_DNA"/>
</dbReference>
<comment type="caution">
    <text evidence="3">The sequence shown here is derived from an EMBL/GenBank/DDBJ whole genome shotgun (WGS) entry which is preliminary data.</text>
</comment>
<feature type="region of interest" description="Disordered" evidence="1">
    <location>
        <begin position="232"/>
        <end position="252"/>
    </location>
</feature>
<dbReference type="Gene3D" id="3.50.50.60">
    <property type="entry name" value="FAD/NAD(P)-binding domain"/>
    <property type="match status" value="1"/>
</dbReference>
<dbReference type="GeneID" id="85306071"/>
<organism evidence="3 4">
    <name type="scientific">Phialemonium atrogriseum</name>
    <dbReference type="NCBI Taxonomy" id="1093897"/>
    <lineage>
        <taxon>Eukaryota</taxon>
        <taxon>Fungi</taxon>
        <taxon>Dikarya</taxon>
        <taxon>Ascomycota</taxon>
        <taxon>Pezizomycotina</taxon>
        <taxon>Sordariomycetes</taxon>
        <taxon>Sordariomycetidae</taxon>
        <taxon>Cephalothecales</taxon>
        <taxon>Cephalothecaceae</taxon>
        <taxon>Phialemonium</taxon>
    </lineage>
</organism>
<dbReference type="InterPro" id="IPR006076">
    <property type="entry name" value="FAD-dep_OxRdtase"/>
</dbReference>
<feature type="compositionally biased region" description="Basic and acidic residues" evidence="1">
    <location>
        <begin position="387"/>
        <end position="396"/>
    </location>
</feature>